<organism evidence="2 3">
    <name type="scientific">Zostera marina</name>
    <name type="common">Eelgrass</name>
    <dbReference type="NCBI Taxonomy" id="29655"/>
    <lineage>
        <taxon>Eukaryota</taxon>
        <taxon>Viridiplantae</taxon>
        <taxon>Streptophyta</taxon>
        <taxon>Embryophyta</taxon>
        <taxon>Tracheophyta</taxon>
        <taxon>Spermatophyta</taxon>
        <taxon>Magnoliopsida</taxon>
        <taxon>Liliopsida</taxon>
        <taxon>Zosteraceae</taxon>
        <taxon>Zostera</taxon>
    </lineage>
</organism>
<name>A0A0K9PGH1_ZOSMR</name>
<keyword evidence="1" id="KW-0472">Membrane</keyword>
<comment type="caution">
    <text evidence="2">The sequence shown here is derived from an EMBL/GenBank/DDBJ whole genome shotgun (WGS) entry which is preliminary data.</text>
</comment>
<dbReference type="GO" id="GO:0008233">
    <property type="term" value="F:peptidase activity"/>
    <property type="evidence" value="ECO:0007669"/>
    <property type="project" value="UniProtKB-KW"/>
</dbReference>
<gene>
    <name evidence="2" type="ORF">ZOSMA_24G01600</name>
</gene>
<dbReference type="PANTHER" id="PTHR33709">
    <property type="entry name" value="OSJNBA0035M09.9 PROTEIN"/>
    <property type="match status" value="1"/>
</dbReference>
<dbReference type="OrthoDB" id="1875545at2759"/>
<evidence type="ECO:0000256" key="1">
    <source>
        <dbReference type="SAM" id="Phobius"/>
    </source>
</evidence>
<evidence type="ECO:0000313" key="3">
    <source>
        <dbReference type="Proteomes" id="UP000036987"/>
    </source>
</evidence>
<dbReference type="AlphaFoldDB" id="A0A0K9PGH1"/>
<reference evidence="3" key="1">
    <citation type="journal article" date="2016" name="Nature">
        <title>The genome of the seagrass Zostera marina reveals angiosperm adaptation to the sea.</title>
        <authorList>
            <person name="Olsen J.L."/>
            <person name="Rouze P."/>
            <person name="Verhelst B."/>
            <person name="Lin Y.-C."/>
            <person name="Bayer T."/>
            <person name="Collen J."/>
            <person name="Dattolo E."/>
            <person name="De Paoli E."/>
            <person name="Dittami S."/>
            <person name="Maumus F."/>
            <person name="Michel G."/>
            <person name="Kersting A."/>
            <person name="Lauritano C."/>
            <person name="Lohaus R."/>
            <person name="Toepel M."/>
            <person name="Tonon T."/>
            <person name="Vanneste K."/>
            <person name="Amirebrahimi M."/>
            <person name="Brakel J."/>
            <person name="Bostroem C."/>
            <person name="Chovatia M."/>
            <person name="Grimwood J."/>
            <person name="Jenkins J.W."/>
            <person name="Jueterbock A."/>
            <person name="Mraz A."/>
            <person name="Stam W.T."/>
            <person name="Tice H."/>
            <person name="Bornberg-Bauer E."/>
            <person name="Green P.J."/>
            <person name="Pearson G.A."/>
            <person name="Procaccini G."/>
            <person name="Duarte C.M."/>
            <person name="Schmutz J."/>
            <person name="Reusch T.B.H."/>
            <person name="Van de Peer Y."/>
        </authorList>
    </citation>
    <scope>NUCLEOTIDE SEQUENCE [LARGE SCALE GENOMIC DNA]</scope>
    <source>
        <strain evidence="3">cv. Finnish</strain>
    </source>
</reference>
<accession>A0A0K9PGH1</accession>
<keyword evidence="1" id="KW-1133">Transmembrane helix</keyword>
<keyword evidence="3" id="KW-1185">Reference proteome</keyword>
<keyword evidence="2" id="KW-0645">Protease</keyword>
<feature type="transmembrane region" description="Helical" evidence="1">
    <location>
        <begin position="46"/>
        <end position="66"/>
    </location>
</feature>
<keyword evidence="1" id="KW-0812">Transmembrane</keyword>
<evidence type="ECO:0000313" key="2">
    <source>
        <dbReference type="EMBL" id="KMZ68138.1"/>
    </source>
</evidence>
<sequence length="316" mass="35284">MTCHINNPPLVPNPAPPINDLSCSFYHRHRHPFSFYFSLDTIPSTAIYILIPLFFIGFAVSIFILITVHNAILLVSFLFLFAIVVCFLFWNSYSSLRNGALVHFVDRFPNSDLGSAKEGQIVKVTGLVSCENHSLESSYERVSRCVYTSTLLYECGGFQSKPISNFKFKRNLVHIERSVVDLYVTDAKSGLRVTVKAGYGSEVIPLINESTLVNTSSKNMILSSTLIKWLGERDLTADARMLCLEEGYVKEGSSLTVMGMLTRHDGILMIVPPPEFISTGCFVQKLLFPMEINGITLSTPNNVNSTFSNVRPPQFC</sequence>
<dbReference type="EMBL" id="LFYR01000864">
    <property type="protein sequence ID" value="KMZ68138.1"/>
    <property type="molecule type" value="Genomic_DNA"/>
</dbReference>
<keyword evidence="2" id="KW-0378">Hydrolase</keyword>
<protein>
    <submittedName>
        <fullName evidence="2">Ubiquitin-specific protease family C19-related protein</fullName>
    </submittedName>
</protein>
<dbReference type="PANTHER" id="PTHR33709:SF20">
    <property type="entry name" value="OS04G0541900 PROTEIN"/>
    <property type="match status" value="1"/>
</dbReference>
<dbReference type="InterPro" id="IPR040339">
    <property type="entry name" value="At1g16860-like"/>
</dbReference>
<dbReference type="GO" id="GO:0006508">
    <property type="term" value="P:proteolysis"/>
    <property type="evidence" value="ECO:0007669"/>
    <property type="project" value="UniProtKB-KW"/>
</dbReference>
<dbReference type="OMA" id="FILIVVH"/>
<feature type="transmembrane region" description="Helical" evidence="1">
    <location>
        <begin position="71"/>
        <end position="90"/>
    </location>
</feature>
<proteinExistence type="predicted"/>
<dbReference type="Proteomes" id="UP000036987">
    <property type="component" value="Unassembled WGS sequence"/>
</dbReference>